<dbReference type="RefSeq" id="WP_092648543.1">
    <property type="nucleotide sequence ID" value="NZ_LT629792.1"/>
</dbReference>
<dbReference type="Proteomes" id="UP000198976">
    <property type="component" value="Chromosome I"/>
</dbReference>
<dbReference type="InterPro" id="IPR036812">
    <property type="entry name" value="NAD(P)_OxRdtase_dom_sf"/>
</dbReference>
<dbReference type="InterPro" id="IPR023210">
    <property type="entry name" value="NADP_OxRdtase_dom"/>
</dbReference>
<dbReference type="SUPFAM" id="SSF51430">
    <property type="entry name" value="NAD(P)-linked oxidoreductase"/>
    <property type="match status" value="1"/>
</dbReference>
<dbReference type="Gene3D" id="3.20.20.100">
    <property type="entry name" value="NADP-dependent oxidoreductase domain"/>
    <property type="match status" value="1"/>
</dbReference>
<gene>
    <name evidence="2" type="ORF">SAMN04489714_1021</name>
</gene>
<dbReference type="PANTHER" id="PTHR43364:SF18">
    <property type="entry name" value="OXIDOREDUCTASE"/>
    <property type="match status" value="1"/>
</dbReference>
<evidence type="ECO:0000259" key="1">
    <source>
        <dbReference type="Pfam" id="PF00248"/>
    </source>
</evidence>
<dbReference type="PANTHER" id="PTHR43364">
    <property type="entry name" value="NADH-SPECIFIC METHYLGLYOXAL REDUCTASE-RELATED"/>
    <property type="match status" value="1"/>
</dbReference>
<accession>A0ABY0V777</accession>
<organism evidence="2 3">
    <name type="scientific">Schaalia radingae</name>
    <dbReference type="NCBI Taxonomy" id="131110"/>
    <lineage>
        <taxon>Bacteria</taxon>
        <taxon>Bacillati</taxon>
        <taxon>Actinomycetota</taxon>
        <taxon>Actinomycetes</taxon>
        <taxon>Actinomycetales</taxon>
        <taxon>Actinomycetaceae</taxon>
        <taxon>Schaalia</taxon>
    </lineage>
</organism>
<keyword evidence="3" id="KW-1185">Reference proteome</keyword>
<proteinExistence type="predicted"/>
<feature type="domain" description="NADP-dependent oxidoreductase" evidence="1">
    <location>
        <begin position="16"/>
        <end position="292"/>
    </location>
</feature>
<reference evidence="2 3" key="1">
    <citation type="submission" date="2016-10" db="EMBL/GenBank/DDBJ databases">
        <authorList>
            <person name="Varghese N."/>
            <person name="Submissions S."/>
        </authorList>
    </citation>
    <scope>NUCLEOTIDE SEQUENCE [LARGE SCALE GENOMIC DNA]</scope>
    <source>
        <strain evidence="2 3">DSM 9169</strain>
    </source>
</reference>
<dbReference type="Pfam" id="PF00248">
    <property type="entry name" value="Aldo_ket_red"/>
    <property type="match status" value="1"/>
</dbReference>
<dbReference type="EMBL" id="LT629792">
    <property type="protein sequence ID" value="SDT93355.1"/>
    <property type="molecule type" value="Genomic_DNA"/>
</dbReference>
<dbReference type="InterPro" id="IPR050523">
    <property type="entry name" value="AKR_Detox_Biosynth"/>
</dbReference>
<sequence>MRTRFCGRSGLSVSDVGLGTLTWGRDTDEHEAEDMLRHFVDAGGNLIEIAPTHGDGAAVDVLGSLISTVSRNQLVIALRGGAHLDASTKWRASAARGDMLASLDDALARWHTDFVDLWLAEFTPHIPVDETLSALEVAWRSGRARYVGIAHASAWTAASASTRAALAGMPVVALEDSWSLLDRGLESQVFAPARSAGMGILAHSPLACGVLTGKYRHATPPDSRAASPHLRYTVERYLDPALSGTLNALERAAQGLDRTSMDVALAWVRDAEGVASAIVGPRTVRQLDQLLECQDPLPEQIRTVLSEVSDPRVD</sequence>
<evidence type="ECO:0000313" key="3">
    <source>
        <dbReference type="Proteomes" id="UP000198976"/>
    </source>
</evidence>
<protein>
    <submittedName>
        <fullName evidence="2">Predicted oxidoreductase</fullName>
    </submittedName>
</protein>
<name>A0ABY0V777_9ACTO</name>
<evidence type="ECO:0000313" key="2">
    <source>
        <dbReference type="EMBL" id="SDT93355.1"/>
    </source>
</evidence>